<evidence type="ECO:0000313" key="1">
    <source>
        <dbReference type="EMBL" id="MPC91417.1"/>
    </source>
</evidence>
<accession>A0A5B7JDI4</accession>
<dbReference type="Proteomes" id="UP000324222">
    <property type="component" value="Unassembled WGS sequence"/>
</dbReference>
<name>A0A5B7JDI4_PORTR</name>
<organism evidence="1 2">
    <name type="scientific">Portunus trituberculatus</name>
    <name type="common">Swimming crab</name>
    <name type="synonym">Neptunus trituberculatus</name>
    <dbReference type="NCBI Taxonomy" id="210409"/>
    <lineage>
        <taxon>Eukaryota</taxon>
        <taxon>Metazoa</taxon>
        <taxon>Ecdysozoa</taxon>
        <taxon>Arthropoda</taxon>
        <taxon>Crustacea</taxon>
        <taxon>Multicrustacea</taxon>
        <taxon>Malacostraca</taxon>
        <taxon>Eumalacostraca</taxon>
        <taxon>Eucarida</taxon>
        <taxon>Decapoda</taxon>
        <taxon>Pleocyemata</taxon>
        <taxon>Brachyura</taxon>
        <taxon>Eubrachyura</taxon>
        <taxon>Portunoidea</taxon>
        <taxon>Portunidae</taxon>
        <taxon>Portuninae</taxon>
        <taxon>Portunus</taxon>
    </lineage>
</organism>
<comment type="caution">
    <text evidence="1">The sequence shown here is derived from an EMBL/GenBank/DDBJ whole genome shotgun (WGS) entry which is preliminary data.</text>
</comment>
<reference evidence="1 2" key="1">
    <citation type="submission" date="2019-05" db="EMBL/GenBank/DDBJ databases">
        <title>Another draft genome of Portunus trituberculatus and its Hox gene families provides insights of decapod evolution.</title>
        <authorList>
            <person name="Jeong J.-H."/>
            <person name="Song I."/>
            <person name="Kim S."/>
            <person name="Choi T."/>
            <person name="Kim D."/>
            <person name="Ryu S."/>
            <person name="Kim W."/>
        </authorList>
    </citation>
    <scope>NUCLEOTIDE SEQUENCE [LARGE SCALE GENOMIC DNA]</scope>
    <source>
        <tissue evidence="1">Muscle</tissue>
    </source>
</reference>
<protein>
    <submittedName>
        <fullName evidence="1">Uncharacterized protein</fullName>
    </submittedName>
</protein>
<keyword evidence="2" id="KW-1185">Reference proteome</keyword>
<sequence length="103" mass="11816">MKPSRMDFFWGGGVHANSPLIPDYMDLLKSDVFYVVNARVDDKEGHISRCSGCLVGCCCNVVKAGKHIRYIDSRVLEYIADRNGNDTIPKYGERCFYMRFRLI</sequence>
<gene>
    <name evidence="1" type="ORF">E2C01_086452</name>
</gene>
<proteinExistence type="predicted"/>
<evidence type="ECO:0000313" key="2">
    <source>
        <dbReference type="Proteomes" id="UP000324222"/>
    </source>
</evidence>
<dbReference type="EMBL" id="VSRR010087693">
    <property type="protein sequence ID" value="MPC91417.1"/>
    <property type="molecule type" value="Genomic_DNA"/>
</dbReference>
<dbReference type="AlphaFoldDB" id="A0A5B7JDI4"/>